<evidence type="ECO:0000313" key="5">
    <source>
        <dbReference type="Proteomes" id="UP000494252"/>
    </source>
</evidence>
<dbReference type="EC" id="1.1.1.298" evidence="4"/>
<dbReference type="AlphaFoldDB" id="A0A6J5GQ58"/>
<dbReference type="InterPro" id="IPR029479">
    <property type="entry name" value="Nitroreductase"/>
</dbReference>
<accession>A0A6J5GQ58</accession>
<dbReference type="SUPFAM" id="SSF55469">
    <property type="entry name" value="FMN-dependent nitroreductase-like"/>
    <property type="match status" value="1"/>
</dbReference>
<dbReference type="InterPro" id="IPR000415">
    <property type="entry name" value="Nitroreductase-like"/>
</dbReference>
<protein>
    <submittedName>
        <fullName evidence="4">Malonic semialdehyde reductase RutE</fullName>
        <ecNumber evidence="4">1.1.1.298</ecNumber>
    </submittedName>
</protein>
<keyword evidence="2 4" id="KW-0560">Oxidoreductase</keyword>
<evidence type="ECO:0000259" key="3">
    <source>
        <dbReference type="Pfam" id="PF00881"/>
    </source>
</evidence>
<dbReference type="Proteomes" id="UP000494252">
    <property type="component" value="Unassembled WGS sequence"/>
</dbReference>
<dbReference type="EMBL" id="CADIKI010000019">
    <property type="protein sequence ID" value="CAB3803922.1"/>
    <property type="molecule type" value="Genomic_DNA"/>
</dbReference>
<organism evidence="4 5">
    <name type="scientific">Paraburkholderia fynbosensis</name>
    <dbReference type="NCBI Taxonomy" id="1200993"/>
    <lineage>
        <taxon>Bacteria</taxon>
        <taxon>Pseudomonadati</taxon>
        <taxon>Pseudomonadota</taxon>
        <taxon>Betaproteobacteria</taxon>
        <taxon>Burkholderiales</taxon>
        <taxon>Burkholderiaceae</taxon>
        <taxon>Paraburkholderia</taxon>
    </lineage>
</organism>
<dbReference type="Gene3D" id="3.40.109.10">
    <property type="entry name" value="NADH Oxidase"/>
    <property type="match status" value="1"/>
</dbReference>
<evidence type="ECO:0000313" key="4">
    <source>
        <dbReference type="EMBL" id="CAB3803922.1"/>
    </source>
</evidence>
<dbReference type="PANTHER" id="PTHR43673">
    <property type="entry name" value="NAD(P)H NITROREDUCTASE YDGI-RELATED"/>
    <property type="match status" value="1"/>
</dbReference>
<reference evidence="4 5" key="1">
    <citation type="submission" date="2020-04" db="EMBL/GenBank/DDBJ databases">
        <authorList>
            <person name="De Canck E."/>
        </authorList>
    </citation>
    <scope>NUCLEOTIDE SEQUENCE [LARGE SCALE GENOMIC DNA]</scope>
    <source>
        <strain evidence="4 5">LMG 27177</strain>
    </source>
</reference>
<gene>
    <name evidence="4" type="primary">rutE_2</name>
    <name evidence="4" type="ORF">LMG27177_05549</name>
</gene>
<dbReference type="Pfam" id="PF00881">
    <property type="entry name" value="Nitroreductase"/>
    <property type="match status" value="1"/>
</dbReference>
<name>A0A6J5GQ58_9BURK</name>
<dbReference type="GO" id="GO:0035527">
    <property type="term" value="F:3-hydroxypropionate dehydrogenase (NADP+) activity"/>
    <property type="evidence" value="ECO:0007669"/>
    <property type="project" value="UniProtKB-EC"/>
</dbReference>
<proteinExistence type="inferred from homology"/>
<feature type="domain" description="Nitroreductase" evidence="3">
    <location>
        <begin position="63"/>
        <end position="207"/>
    </location>
</feature>
<keyword evidence="5" id="KW-1185">Reference proteome</keyword>
<evidence type="ECO:0000256" key="1">
    <source>
        <dbReference type="ARBA" id="ARBA00007118"/>
    </source>
</evidence>
<comment type="similarity">
    <text evidence="1">Belongs to the nitroreductase family.</text>
</comment>
<evidence type="ECO:0000256" key="2">
    <source>
        <dbReference type="ARBA" id="ARBA00023002"/>
    </source>
</evidence>
<sequence>MNPVAVSFGKPRGNKLTACWSARAEPRLCYVTPGDRPAIMNFDREKRMTNKPAPTEVAIHELIAGRWSPRAYSSEPVSREHLRSVLEAARWAPSAYNAQPWRFLVFDRSVDEVSFKQAFATLVPFNQGWNSRAPVLIAVTTHTLTNKGEVNRCAAYDAGSAAMALVLQAHALGLAAHQMSGFDPNAFRTTFALPNDVDVIAIISLGHYGEVDKLDPVLREREKSVRQRLPLADVAYGGGWKKAL</sequence>
<dbReference type="PANTHER" id="PTHR43673:SF10">
    <property type="entry name" value="NADH DEHYDROGENASE_NAD(P)H NITROREDUCTASE XCC3605-RELATED"/>
    <property type="match status" value="1"/>
</dbReference>
<dbReference type="CDD" id="cd02138">
    <property type="entry name" value="TdsD-like"/>
    <property type="match status" value="1"/>
</dbReference>